<dbReference type="Proteomes" id="UP000235728">
    <property type="component" value="Unassembled WGS sequence"/>
</dbReference>
<dbReference type="EMBL" id="MRVG01000003">
    <property type="protein sequence ID" value="PMB70958.1"/>
    <property type="molecule type" value="Genomic_DNA"/>
</dbReference>
<comment type="caution">
    <text evidence="4">The sequence shown here is derived from an EMBL/GenBank/DDBJ whole genome shotgun (WGS) entry which is preliminary data.</text>
</comment>
<dbReference type="InterPro" id="IPR051920">
    <property type="entry name" value="MPT_Adenylyltrnsfr/MoaC-Rel"/>
</dbReference>
<evidence type="ECO:0000259" key="3">
    <source>
        <dbReference type="Pfam" id="PF00994"/>
    </source>
</evidence>
<proteinExistence type="predicted"/>
<protein>
    <submittedName>
        <fullName evidence="4">Molybdenum cofactor synthesis protein cinnamon</fullName>
    </submittedName>
</protein>
<dbReference type="PANTHER" id="PTHR43764">
    <property type="entry name" value="MOLYBDENUM COFACTOR BIOSYNTHESIS"/>
    <property type="match status" value="1"/>
</dbReference>
<dbReference type="GO" id="GO:0006777">
    <property type="term" value="P:Mo-molybdopterin cofactor biosynthetic process"/>
    <property type="evidence" value="ECO:0007669"/>
    <property type="project" value="UniProtKB-KW"/>
</dbReference>
<accession>A0A2N6NUL4</accession>
<keyword evidence="2" id="KW-0501">Molybdenum cofactor biosynthesis</keyword>
<dbReference type="InterPro" id="IPR036425">
    <property type="entry name" value="MoaB/Mog-like_dom_sf"/>
</dbReference>
<gene>
    <name evidence="4" type="primary">cin</name>
    <name evidence="4" type="ORF">BM221_003418</name>
</gene>
<feature type="domain" description="MoaB/Mog" evidence="3">
    <location>
        <begin position="8"/>
        <end position="92"/>
    </location>
</feature>
<name>A0A2N6NUL4_BEABA</name>
<dbReference type="SUPFAM" id="SSF53218">
    <property type="entry name" value="Molybdenum cofactor biosynthesis proteins"/>
    <property type="match status" value="1"/>
</dbReference>
<evidence type="ECO:0000313" key="5">
    <source>
        <dbReference type="Proteomes" id="UP000235728"/>
    </source>
</evidence>
<evidence type="ECO:0000313" key="4">
    <source>
        <dbReference type="EMBL" id="PMB70958.1"/>
    </source>
</evidence>
<evidence type="ECO:0000256" key="2">
    <source>
        <dbReference type="ARBA" id="ARBA00023150"/>
    </source>
</evidence>
<organism evidence="4 5">
    <name type="scientific">Beauveria bassiana</name>
    <name type="common">White muscardine disease fungus</name>
    <name type="synonym">Tritirachium shiotae</name>
    <dbReference type="NCBI Taxonomy" id="176275"/>
    <lineage>
        <taxon>Eukaryota</taxon>
        <taxon>Fungi</taxon>
        <taxon>Dikarya</taxon>
        <taxon>Ascomycota</taxon>
        <taxon>Pezizomycotina</taxon>
        <taxon>Sordariomycetes</taxon>
        <taxon>Hypocreomycetidae</taxon>
        <taxon>Hypocreales</taxon>
        <taxon>Cordycipitaceae</taxon>
        <taxon>Beauveria</taxon>
    </lineage>
</organism>
<dbReference type="OMA" id="QRAIRTW"/>
<dbReference type="InterPro" id="IPR001453">
    <property type="entry name" value="MoaB/Mog_dom"/>
</dbReference>
<dbReference type="Pfam" id="PF00994">
    <property type="entry name" value="MoCF_biosynth"/>
    <property type="match status" value="1"/>
</dbReference>
<reference evidence="4 5" key="1">
    <citation type="journal article" date="2016" name="Appl. Microbiol. Biotechnol.">
        <title>Characterization of T-DNA insertion mutants with decreased virulence in the entomopathogenic fungus Beauveria bassiana JEF-007.</title>
        <authorList>
            <person name="Kim S."/>
            <person name="Lee S.J."/>
            <person name="Nai Y.S."/>
            <person name="Yu J.S."/>
            <person name="Lee M.R."/>
            <person name="Yang Y.T."/>
            <person name="Kim J.S."/>
        </authorList>
    </citation>
    <scope>NUCLEOTIDE SEQUENCE [LARGE SCALE GENOMIC DNA]</scope>
    <source>
        <strain evidence="4 5">JEF-007</strain>
    </source>
</reference>
<sequence>MAEPLTAAVLIVSTTAALDPSTDAAAAVLREVFNVDGAGKWAVTDEKIVSDNVIDIQKQIMQWTDRPDAPNFIITTGGTGFAVSDATPEVQAVMIFCMNFDVLISRDRQSPLYSTSKLPV</sequence>
<evidence type="ECO:0000256" key="1">
    <source>
        <dbReference type="ARBA" id="ARBA00005046"/>
    </source>
</evidence>
<comment type="pathway">
    <text evidence="1">Cofactor biosynthesis; molybdopterin biosynthesis.</text>
</comment>
<dbReference type="AlphaFoldDB" id="A0A2N6NUL4"/>
<dbReference type="PANTHER" id="PTHR43764:SF1">
    <property type="entry name" value="MOLYBDOPTERIN MOLYBDOTRANSFERASE"/>
    <property type="match status" value="1"/>
</dbReference>
<dbReference type="Gene3D" id="3.40.980.10">
    <property type="entry name" value="MoaB/Mog-like domain"/>
    <property type="match status" value="1"/>
</dbReference>